<gene>
    <name evidence="2" type="ORF">HMPREF0682_1318</name>
</gene>
<dbReference type="GeneID" id="95360361"/>
<evidence type="ECO:0000256" key="1">
    <source>
        <dbReference type="SAM" id="MobiDB-lite"/>
    </source>
</evidence>
<organism evidence="2 3">
    <name type="scientific">Propionibacterium acidifaciens F0233</name>
    <dbReference type="NCBI Taxonomy" id="553198"/>
    <lineage>
        <taxon>Bacteria</taxon>
        <taxon>Bacillati</taxon>
        <taxon>Actinomycetota</taxon>
        <taxon>Actinomycetes</taxon>
        <taxon>Propionibacteriales</taxon>
        <taxon>Propionibacteriaceae</taxon>
        <taxon>Propionibacterium</taxon>
    </lineage>
</organism>
<evidence type="ECO:0000313" key="3">
    <source>
        <dbReference type="Proteomes" id="UP000017052"/>
    </source>
</evidence>
<dbReference type="RefSeq" id="WP_021797285.1">
    <property type="nucleotide sequence ID" value="NZ_ACVN02000146.1"/>
</dbReference>
<name>U2QNK4_9ACTN</name>
<feature type="compositionally biased region" description="Low complexity" evidence="1">
    <location>
        <begin position="257"/>
        <end position="269"/>
    </location>
</feature>
<keyword evidence="3" id="KW-1185">Reference proteome</keyword>
<comment type="caution">
    <text evidence="2">The sequence shown here is derived from an EMBL/GenBank/DDBJ whole genome shotgun (WGS) entry which is preliminary data.</text>
</comment>
<dbReference type="AlphaFoldDB" id="U2QNK4"/>
<dbReference type="Proteomes" id="UP000017052">
    <property type="component" value="Unassembled WGS sequence"/>
</dbReference>
<evidence type="ECO:0000313" key="2">
    <source>
        <dbReference type="EMBL" id="ERK57799.1"/>
    </source>
</evidence>
<sequence length="365" mass="38223">MTGRAERTRHPRRAIVGTAVCALLLAAFGTVFGVHRHNTELRNDCAAAVSSADQAVDDYVSAVTATEPVLRSADDTSGYKDSEGASALVDAVAGADRQVRMDLTCTDRGQLEALRNATAELGTKRDALVTDTLHLTVSISSYNNAKAADELSAVIQAAQSVYDGSAGQLPDDGVRSELRTEIDEATALLDAAADAREQAAGSNDPAPVDESTKAMGAKRIELSTKKDDTAKAAGIASEQAAEQQAQTQESKPDQPTGGTPAPEENNPGNPTGGSGGSNFGGAADNGGGGSKLDNPGSGGGPTTSDGSGSHGSHHESDDDDDDDDDEEDSHRNWPYGGGNCGWVWVNQPYYDWWGWHPGYWSWRCW</sequence>
<feature type="compositionally biased region" description="Acidic residues" evidence="1">
    <location>
        <begin position="317"/>
        <end position="327"/>
    </location>
</feature>
<proteinExistence type="predicted"/>
<reference evidence="2" key="1">
    <citation type="submission" date="2013-08" db="EMBL/GenBank/DDBJ databases">
        <authorList>
            <person name="Durkin A.S."/>
            <person name="Haft D.R."/>
            <person name="McCorrison J."/>
            <person name="Torralba M."/>
            <person name="Gillis M."/>
            <person name="Haft D.H."/>
            <person name="Methe B."/>
            <person name="Sutton G."/>
            <person name="Nelson K.E."/>
        </authorList>
    </citation>
    <scope>NUCLEOTIDE SEQUENCE [LARGE SCALE GENOMIC DNA]</scope>
    <source>
        <strain evidence="2">F0233</strain>
    </source>
</reference>
<feature type="compositionally biased region" description="Low complexity" evidence="1">
    <location>
        <begin position="231"/>
        <end position="249"/>
    </location>
</feature>
<feature type="region of interest" description="Disordered" evidence="1">
    <location>
        <begin position="195"/>
        <end position="338"/>
    </location>
</feature>
<protein>
    <submittedName>
        <fullName evidence="2">Uncharacterized protein</fullName>
    </submittedName>
</protein>
<dbReference type="EMBL" id="ACVN02000146">
    <property type="protein sequence ID" value="ERK57799.1"/>
    <property type="molecule type" value="Genomic_DNA"/>
</dbReference>
<dbReference type="OrthoDB" id="9994634at2"/>
<feature type="compositionally biased region" description="Basic and acidic residues" evidence="1">
    <location>
        <begin position="218"/>
        <end position="230"/>
    </location>
</feature>
<feature type="compositionally biased region" description="Gly residues" evidence="1">
    <location>
        <begin position="270"/>
        <end position="301"/>
    </location>
</feature>
<accession>U2QNK4</accession>